<keyword evidence="2" id="KW-0240">DNA-directed RNA polymerase</keyword>
<dbReference type="Gene3D" id="2.40.50.1060">
    <property type="match status" value="1"/>
</dbReference>
<evidence type="ECO:0000259" key="6">
    <source>
        <dbReference type="Pfam" id="PF17875"/>
    </source>
</evidence>
<dbReference type="InterPro" id="IPR036898">
    <property type="entry name" value="RNA_pol_Rpb7-like_N_sf"/>
</dbReference>
<feature type="compositionally biased region" description="Basic and acidic residues" evidence="5">
    <location>
        <begin position="301"/>
        <end position="316"/>
    </location>
</feature>
<evidence type="ECO:0000256" key="1">
    <source>
        <dbReference type="ARBA" id="ARBA00004123"/>
    </source>
</evidence>
<keyword evidence="8" id="KW-1185">Reference proteome</keyword>
<name>A0ABR1KAB3_9AGAR</name>
<evidence type="ECO:0000256" key="4">
    <source>
        <dbReference type="ARBA" id="ARBA00023242"/>
    </source>
</evidence>
<dbReference type="Gene3D" id="3.30.1490.120">
    <property type="entry name" value="RNA polymerase Rpb7-like, N-terminal domain"/>
    <property type="match status" value="1"/>
</dbReference>
<comment type="subcellular location">
    <subcellularLocation>
        <location evidence="1">Nucleus</location>
    </subcellularLocation>
</comment>
<evidence type="ECO:0000256" key="3">
    <source>
        <dbReference type="ARBA" id="ARBA00023163"/>
    </source>
</evidence>
<feature type="region of interest" description="Disordered" evidence="5">
    <location>
        <begin position="272"/>
        <end position="341"/>
    </location>
</feature>
<dbReference type="Pfam" id="PF17875">
    <property type="entry name" value="RPA43_OB"/>
    <property type="match status" value="1"/>
</dbReference>
<feature type="compositionally biased region" description="Acidic residues" evidence="5">
    <location>
        <begin position="274"/>
        <end position="283"/>
    </location>
</feature>
<evidence type="ECO:0000256" key="2">
    <source>
        <dbReference type="ARBA" id="ARBA00022478"/>
    </source>
</evidence>
<dbReference type="PANTHER" id="PTHR12709:SF5">
    <property type="entry name" value="DNA-DIRECTED RNA POLYMERASE I SUBUNIT RPA43"/>
    <property type="match status" value="1"/>
</dbReference>
<keyword evidence="4" id="KW-0539">Nucleus</keyword>
<dbReference type="Proteomes" id="UP001498398">
    <property type="component" value="Unassembled WGS sequence"/>
</dbReference>
<sequence length="341" mass="37367">MAPSISHSKKRKLQGSPKDAPTKKQRKDVPTLHLGTKDKKGKAKDTEFQVIRSSLVVSVSPVFANHPRSGVEEMLDSMVMRYIPALEGVVLSHDNLTFLDKKATIKADCPFLVCRIQFDATVWRPRVGMKLAGKINLCSPDHISLLVHKTFNVSIPRHHIPTDEWEFEYGAAENDPEFGVAAQDTENKADDEGNGRWIHKVTAKSLGDDNGYLEFTVIGLTVANEMLSLLGSIQPDPFSPLHTPAATRGKSTEASDAENKLVAEELLAGLSAQEDGDESDGSDNDGFQALGKKAGRASAEAARRKVDTEKVGQELKKSRKRKPEKSADSEKTGKKKKSSKR</sequence>
<dbReference type="InterPro" id="IPR041178">
    <property type="entry name" value="RPA43_OB"/>
</dbReference>
<feature type="region of interest" description="Disordered" evidence="5">
    <location>
        <begin position="1"/>
        <end position="41"/>
    </location>
</feature>
<organism evidence="7 8">
    <name type="scientific">Marasmiellus scandens</name>
    <dbReference type="NCBI Taxonomy" id="2682957"/>
    <lineage>
        <taxon>Eukaryota</taxon>
        <taxon>Fungi</taxon>
        <taxon>Dikarya</taxon>
        <taxon>Basidiomycota</taxon>
        <taxon>Agaricomycotina</taxon>
        <taxon>Agaricomycetes</taxon>
        <taxon>Agaricomycetidae</taxon>
        <taxon>Agaricales</taxon>
        <taxon>Marasmiineae</taxon>
        <taxon>Omphalotaceae</taxon>
        <taxon>Marasmiellus</taxon>
    </lineage>
</organism>
<dbReference type="PANTHER" id="PTHR12709">
    <property type="entry name" value="DNA-DIRECTED RNA POLYMERASE II, III"/>
    <property type="match status" value="1"/>
</dbReference>
<feature type="domain" description="RPA43 OB" evidence="6">
    <location>
        <begin position="125"/>
        <end position="233"/>
    </location>
</feature>
<dbReference type="EMBL" id="JBANRG010000001">
    <property type="protein sequence ID" value="KAK7472608.1"/>
    <property type="molecule type" value="Genomic_DNA"/>
</dbReference>
<dbReference type="InterPro" id="IPR045113">
    <property type="entry name" value="Rpb7-like"/>
</dbReference>
<proteinExistence type="predicted"/>
<comment type="caution">
    <text evidence="7">The sequence shown here is derived from an EMBL/GenBank/DDBJ whole genome shotgun (WGS) entry which is preliminary data.</text>
</comment>
<reference evidence="7 8" key="1">
    <citation type="submission" date="2024-01" db="EMBL/GenBank/DDBJ databases">
        <title>A draft genome for the cacao thread blight pathogen Marasmiellus scandens.</title>
        <authorList>
            <person name="Baruah I.K."/>
            <person name="Leung J."/>
            <person name="Bukari Y."/>
            <person name="Amoako-Attah I."/>
            <person name="Meinhardt L.W."/>
            <person name="Bailey B.A."/>
            <person name="Cohen S.P."/>
        </authorList>
    </citation>
    <scope>NUCLEOTIDE SEQUENCE [LARGE SCALE GENOMIC DNA]</scope>
    <source>
        <strain evidence="7 8">GH-19</strain>
    </source>
</reference>
<feature type="compositionally biased region" description="Basic and acidic residues" evidence="5">
    <location>
        <begin position="27"/>
        <end position="41"/>
    </location>
</feature>
<protein>
    <recommendedName>
        <fullName evidence="6">RPA43 OB domain-containing protein</fullName>
    </recommendedName>
</protein>
<evidence type="ECO:0000313" key="8">
    <source>
        <dbReference type="Proteomes" id="UP001498398"/>
    </source>
</evidence>
<evidence type="ECO:0000256" key="5">
    <source>
        <dbReference type="SAM" id="MobiDB-lite"/>
    </source>
</evidence>
<evidence type="ECO:0000313" key="7">
    <source>
        <dbReference type="EMBL" id="KAK7472608.1"/>
    </source>
</evidence>
<keyword evidence="3" id="KW-0804">Transcription</keyword>
<gene>
    <name evidence="7" type="ORF">VKT23_000721</name>
</gene>
<accession>A0ABR1KAB3</accession>